<dbReference type="InterPro" id="IPR016181">
    <property type="entry name" value="Acyl_CoA_acyltransferase"/>
</dbReference>
<evidence type="ECO:0000313" key="3">
    <source>
        <dbReference type="Proteomes" id="UP000094313"/>
    </source>
</evidence>
<evidence type="ECO:0000259" key="1">
    <source>
        <dbReference type="PROSITE" id="PS51186"/>
    </source>
</evidence>
<dbReference type="SUPFAM" id="SSF55729">
    <property type="entry name" value="Acyl-CoA N-acyltransferases (Nat)"/>
    <property type="match status" value="1"/>
</dbReference>
<dbReference type="Pfam" id="PF00583">
    <property type="entry name" value="Acetyltransf_1"/>
    <property type="match status" value="1"/>
</dbReference>
<keyword evidence="2" id="KW-0808">Transferase</keyword>
<dbReference type="EMBL" id="CP017141">
    <property type="protein sequence ID" value="AOM80611.1"/>
    <property type="molecule type" value="Genomic_DNA"/>
</dbReference>
<dbReference type="InterPro" id="IPR000182">
    <property type="entry name" value="GNAT_dom"/>
</dbReference>
<organism evidence="2 3">
    <name type="scientific">Pedobacter steynii</name>
    <dbReference type="NCBI Taxonomy" id="430522"/>
    <lineage>
        <taxon>Bacteria</taxon>
        <taxon>Pseudomonadati</taxon>
        <taxon>Bacteroidota</taxon>
        <taxon>Sphingobacteriia</taxon>
        <taxon>Sphingobacteriales</taxon>
        <taxon>Sphingobacteriaceae</taxon>
        <taxon>Pedobacter</taxon>
    </lineage>
</organism>
<sequence length="152" mass="17677">MNDMIIRKHEARDRSRIVELLKLNIPEYFSPNEEADLIDYLDHHADNYYVVELDGVIFGCGGFNLSEDGETGKLSWDFFHPESQGKGLGSALTKFRIQKIKEIEGIKTVSVRTSQLAHEFYAKFGLELREIVKDYWDKGFDLYRLDRDVNLI</sequence>
<protein>
    <submittedName>
        <fullName evidence="2">GNAT family N-acetyltransferase</fullName>
    </submittedName>
</protein>
<proteinExistence type="predicted"/>
<dbReference type="KEGG" id="psty:BFS30_03070"/>
<dbReference type="CDD" id="cd04301">
    <property type="entry name" value="NAT_SF"/>
    <property type="match status" value="1"/>
</dbReference>
<feature type="domain" description="N-acetyltransferase" evidence="1">
    <location>
        <begin position="4"/>
        <end position="148"/>
    </location>
</feature>
<evidence type="ECO:0000313" key="2">
    <source>
        <dbReference type="EMBL" id="AOM80611.1"/>
    </source>
</evidence>
<dbReference type="AlphaFoldDB" id="A0A1D7QPU0"/>
<name>A0A1D7QPU0_9SPHI</name>
<gene>
    <name evidence="2" type="ORF">BFS30_03070</name>
</gene>
<reference evidence="2 3" key="1">
    <citation type="submission" date="2016-08" db="EMBL/GenBank/DDBJ databases">
        <authorList>
            <person name="Seilhamer J.J."/>
        </authorList>
    </citation>
    <scope>NUCLEOTIDE SEQUENCE [LARGE SCALE GENOMIC DNA]</scope>
    <source>
        <strain evidence="2 3">DX4</strain>
    </source>
</reference>
<dbReference type="GO" id="GO:0016747">
    <property type="term" value="F:acyltransferase activity, transferring groups other than amino-acyl groups"/>
    <property type="evidence" value="ECO:0007669"/>
    <property type="project" value="InterPro"/>
</dbReference>
<accession>A0A1D7QPU0</accession>
<keyword evidence="3" id="KW-1185">Reference proteome</keyword>
<dbReference type="PROSITE" id="PS51186">
    <property type="entry name" value="GNAT"/>
    <property type="match status" value="1"/>
</dbReference>
<dbReference type="Gene3D" id="3.40.630.30">
    <property type="match status" value="1"/>
</dbReference>
<dbReference type="Proteomes" id="UP000094313">
    <property type="component" value="Chromosome"/>
</dbReference>